<feature type="domain" description="GHMP kinase C-terminal" evidence="11">
    <location>
        <begin position="208"/>
        <end position="282"/>
    </location>
</feature>
<evidence type="ECO:0000259" key="11">
    <source>
        <dbReference type="Pfam" id="PF08544"/>
    </source>
</evidence>
<dbReference type="EC" id="2.7.1.148" evidence="2 9"/>
<dbReference type="InterPro" id="IPR004424">
    <property type="entry name" value="IspE"/>
</dbReference>
<comment type="catalytic activity">
    <reaction evidence="9">
        <text>4-CDP-2-C-methyl-D-erythritol + ATP = 4-CDP-2-C-methyl-D-erythritol 2-phosphate + ADP + H(+)</text>
        <dbReference type="Rhea" id="RHEA:18437"/>
        <dbReference type="ChEBI" id="CHEBI:15378"/>
        <dbReference type="ChEBI" id="CHEBI:30616"/>
        <dbReference type="ChEBI" id="CHEBI:57823"/>
        <dbReference type="ChEBI" id="CHEBI:57919"/>
        <dbReference type="ChEBI" id="CHEBI:456216"/>
        <dbReference type="EC" id="2.7.1.148"/>
    </reaction>
</comment>
<dbReference type="Gene3D" id="3.30.230.10">
    <property type="match status" value="1"/>
</dbReference>
<dbReference type="InterPro" id="IPR036554">
    <property type="entry name" value="GHMP_kinase_C_sf"/>
</dbReference>
<keyword evidence="7 9" id="KW-0067">ATP-binding</keyword>
<dbReference type="GO" id="GO:0050515">
    <property type="term" value="F:4-(cytidine 5'-diphospho)-2-C-methyl-D-erythritol kinase activity"/>
    <property type="evidence" value="ECO:0007669"/>
    <property type="project" value="UniProtKB-UniRule"/>
</dbReference>
<name>A0A7C9MZ03_9LACO</name>
<keyword evidence="6 9" id="KW-0418">Kinase</keyword>
<accession>A0A7C9MZ03</accession>
<comment type="similarity">
    <text evidence="1 9">Belongs to the GHMP kinase family. IspE subfamily.</text>
</comment>
<evidence type="ECO:0000313" key="12">
    <source>
        <dbReference type="EMBL" id="MYV06167.1"/>
    </source>
</evidence>
<dbReference type="NCBIfam" id="TIGR00154">
    <property type="entry name" value="ispE"/>
    <property type="match status" value="1"/>
</dbReference>
<evidence type="ECO:0000256" key="9">
    <source>
        <dbReference type="HAMAP-Rule" id="MF_00061"/>
    </source>
</evidence>
<proteinExistence type="inferred from homology"/>
<dbReference type="Proteomes" id="UP000480570">
    <property type="component" value="Unassembled WGS sequence"/>
</dbReference>
<dbReference type="UniPathway" id="UPA00056">
    <property type="reaction ID" value="UER00094"/>
</dbReference>
<dbReference type="GO" id="GO:0005524">
    <property type="term" value="F:ATP binding"/>
    <property type="evidence" value="ECO:0007669"/>
    <property type="project" value="UniProtKB-UniRule"/>
</dbReference>
<reference evidence="12 13" key="1">
    <citation type="journal article" date="2019" name="Appl. Environ. Microbiol.">
        <title>Genetic determinants of hydroxycinnamic acid metabolism in heterofermentative lactobacilli.</title>
        <authorList>
            <person name="Gaur G."/>
            <person name="Oh J.H."/>
            <person name="Filannino P."/>
            <person name="Gobbetti M."/>
            <person name="van Pijkeren J.P."/>
            <person name="Ganzle M.G."/>
        </authorList>
    </citation>
    <scope>NUCLEOTIDE SEQUENCE [LARGE SCALE GENOMIC DNA]</scope>
    <source>
        <strain evidence="12 13">FUA3583</strain>
    </source>
</reference>
<dbReference type="SUPFAM" id="SSF54211">
    <property type="entry name" value="Ribosomal protein S5 domain 2-like"/>
    <property type="match status" value="1"/>
</dbReference>
<comment type="caution">
    <text evidence="12">The sequence shown here is derived from an EMBL/GenBank/DDBJ whole genome shotgun (WGS) entry which is preliminary data.</text>
</comment>
<feature type="domain" description="GHMP kinase N-terminal" evidence="10">
    <location>
        <begin position="76"/>
        <end position="153"/>
    </location>
</feature>
<feature type="active site" evidence="9">
    <location>
        <position position="19"/>
    </location>
</feature>
<comment type="pathway">
    <text evidence="9">Isoprenoid biosynthesis; isopentenyl diphosphate biosynthesis via DXP pathway; isopentenyl diphosphate from 1-deoxy-D-xylulose 5-phosphate: step 3/6.</text>
</comment>
<evidence type="ECO:0000256" key="7">
    <source>
        <dbReference type="ARBA" id="ARBA00022840"/>
    </source>
</evidence>
<dbReference type="Pfam" id="PF08544">
    <property type="entry name" value="GHMP_kinases_C"/>
    <property type="match status" value="1"/>
</dbReference>
<organism evidence="12 13">
    <name type="scientific">Furfurilactobacillus rossiae</name>
    <dbReference type="NCBI Taxonomy" id="231049"/>
    <lineage>
        <taxon>Bacteria</taxon>
        <taxon>Bacillati</taxon>
        <taxon>Bacillota</taxon>
        <taxon>Bacilli</taxon>
        <taxon>Lactobacillales</taxon>
        <taxon>Lactobacillaceae</taxon>
        <taxon>Furfurilactobacillus</taxon>
    </lineage>
</organism>
<feature type="active site" evidence="9">
    <location>
        <position position="146"/>
    </location>
</feature>
<keyword evidence="9" id="KW-0414">Isoprene biosynthesis</keyword>
<dbReference type="PIRSF" id="PIRSF010376">
    <property type="entry name" value="IspE"/>
    <property type="match status" value="1"/>
</dbReference>
<dbReference type="Pfam" id="PF00288">
    <property type="entry name" value="GHMP_kinases_N"/>
    <property type="match status" value="1"/>
</dbReference>
<sequence length="305" mass="33261">MFRGSGGDFTETLEKAPAKLNLSLDTPFHHHDGSEEWDMVLTSVDLADYVAVKTLGRNGRIKVTTDSGFLPNDHRNLAYQAAHLLATTYGRKEAMNIHIEKHIPVAAGMGGGSSDAAAVLRALNRLWELNLDQSTLCQLGLQIDADVPYCVCSQTAHVTGRGEIITQLPKLPPMWVVIAKPKISVSTPSILRRINYAEVQHADTHALVAAIQRGDYDEICDSVENVLTPITSRLYPTVNHLKEQMVRFGADVAEMSGTGPTVFGICRKQSRAQHVANGLSGFCREVHVVRPVSLHTDFAQSSASV</sequence>
<evidence type="ECO:0000256" key="3">
    <source>
        <dbReference type="ARBA" id="ARBA00017473"/>
    </source>
</evidence>
<dbReference type="PANTHER" id="PTHR43527">
    <property type="entry name" value="4-DIPHOSPHOCYTIDYL-2-C-METHYL-D-ERYTHRITOL KINASE, CHLOROPLASTIC"/>
    <property type="match status" value="1"/>
</dbReference>
<comment type="function">
    <text evidence="9">Catalyzes the phosphorylation of the position 2 hydroxy group of 4-diphosphocytidyl-2C-methyl-D-erythritol.</text>
</comment>
<dbReference type="InterPro" id="IPR013750">
    <property type="entry name" value="GHMP_kinase_C_dom"/>
</dbReference>
<dbReference type="InterPro" id="IPR014721">
    <property type="entry name" value="Ribsml_uS5_D2-typ_fold_subgr"/>
</dbReference>
<dbReference type="InterPro" id="IPR006204">
    <property type="entry name" value="GHMP_kinase_N_dom"/>
</dbReference>
<evidence type="ECO:0000256" key="2">
    <source>
        <dbReference type="ARBA" id="ARBA00012052"/>
    </source>
</evidence>
<dbReference type="InterPro" id="IPR020568">
    <property type="entry name" value="Ribosomal_Su5_D2-typ_SF"/>
</dbReference>
<gene>
    <name evidence="9" type="primary">ispE</name>
    <name evidence="12" type="ORF">GB992_10065</name>
</gene>
<evidence type="ECO:0000256" key="1">
    <source>
        <dbReference type="ARBA" id="ARBA00009684"/>
    </source>
</evidence>
<dbReference type="EMBL" id="WEZT01000021">
    <property type="protein sequence ID" value="MYV06167.1"/>
    <property type="molecule type" value="Genomic_DNA"/>
</dbReference>
<dbReference type="HAMAP" id="MF_00061">
    <property type="entry name" value="IspE"/>
    <property type="match status" value="1"/>
</dbReference>
<evidence type="ECO:0000256" key="5">
    <source>
        <dbReference type="ARBA" id="ARBA00022741"/>
    </source>
</evidence>
<dbReference type="GO" id="GO:0019288">
    <property type="term" value="P:isopentenyl diphosphate biosynthetic process, methylerythritol 4-phosphate pathway"/>
    <property type="evidence" value="ECO:0007669"/>
    <property type="project" value="UniProtKB-UniRule"/>
</dbReference>
<dbReference type="AlphaFoldDB" id="A0A7C9MZ03"/>
<keyword evidence="4 9" id="KW-0808">Transferase</keyword>
<evidence type="ECO:0000313" key="13">
    <source>
        <dbReference type="Proteomes" id="UP000480570"/>
    </source>
</evidence>
<evidence type="ECO:0000256" key="4">
    <source>
        <dbReference type="ARBA" id="ARBA00022679"/>
    </source>
</evidence>
<feature type="binding site" evidence="9">
    <location>
        <begin position="104"/>
        <end position="114"/>
    </location>
    <ligand>
        <name>ATP</name>
        <dbReference type="ChEBI" id="CHEBI:30616"/>
    </ligand>
</feature>
<dbReference type="Gene3D" id="3.30.70.890">
    <property type="entry name" value="GHMP kinase, C-terminal domain"/>
    <property type="match status" value="1"/>
</dbReference>
<evidence type="ECO:0000259" key="10">
    <source>
        <dbReference type="Pfam" id="PF00288"/>
    </source>
</evidence>
<evidence type="ECO:0000256" key="6">
    <source>
        <dbReference type="ARBA" id="ARBA00022777"/>
    </source>
</evidence>
<dbReference type="PANTHER" id="PTHR43527:SF2">
    <property type="entry name" value="4-DIPHOSPHOCYTIDYL-2-C-METHYL-D-ERYTHRITOL KINASE, CHLOROPLASTIC"/>
    <property type="match status" value="1"/>
</dbReference>
<protein>
    <recommendedName>
        <fullName evidence="3 9">4-diphosphocytidyl-2-C-methyl-D-erythritol kinase</fullName>
        <shortName evidence="9">CMK</shortName>
        <ecNumber evidence="2 9">2.7.1.148</ecNumber>
    </recommendedName>
    <alternativeName>
        <fullName evidence="8 9">4-(cytidine-5'-diphospho)-2-C-methyl-D-erythritol kinase</fullName>
    </alternativeName>
</protein>
<dbReference type="SUPFAM" id="SSF55060">
    <property type="entry name" value="GHMP Kinase, C-terminal domain"/>
    <property type="match status" value="1"/>
</dbReference>
<dbReference type="GO" id="GO:0016114">
    <property type="term" value="P:terpenoid biosynthetic process"/>
    <property type="evidence" value="ECO:0007669"/>
    <property type="project" value="UniProtKB-UniRule"/>
</dbReference>
<keyword evidence="5 9" id="KW-0547">Nucleotide-binding</keyword>
<evidence type="ECO:0000256" key="8">
    <source>
        <dbReference type="ARBA" id="ARBA00032554"/>
    </source>
</evidence>